<dbReference type="PANTHER" id="PTHR43248:SF29">
    <property type="entry name" value="TRIPEPTIDYL AMINOPEPTIDASE"/>
    <property type="match status" value="1"/>
</dbReference>
<keyword evidence="8" id="KW-1185">Reference proteome</keyword>
<name>A0ABW0M6R5_9BURK</name>
<dbReference type="EMBL" id="JBHSMT010000005">
    <property type="protein sequence ID" value="MFC5472627.1"/>
    <property type="molecule type" value="Genomic_DNA"/>
</dbReference>
<proteinExistence type="inferred from homology"/>
<dbReference type="Gene3D" id="3.40.50.1820">
    <property type="entry name" value="alpha/beta hydrolase"/>
    <property type="match status" value="1"/>
</dbReference>
<dbReference type="InterPro" id="IPR051601">
    <property type="entry name" value="Serine_prot/Carboxylest_S33"/>
</dbReference>
<dbReference type="InterPro" id="IPR000073">
    <property type="entry name" value="AB_hydrolase_1"/>
</dbReference>
<evidence type="ECO:0000256" key="4">
    <source>
        <dbReference type="SAM" id="SignalP"/>
    </source>
</evidence>
<evidence type="ECO:0000313" key="7">
    <source>
        <dbReference type="EMBL" id="MFC5472627.1"/>
    </source>
</evidence>
<organism evidence="7 8">
    <name type="scientific">Paraherbaspirillum soli</name>
    <dbReference type="NCBI Taxonomy" id="631222"/>
    <lineage>
        <taxon>Bacteria</taxon>
        <taxon>Pseudomonadati</taxon>
        <taxon>Pseudomonadota</taxon>
        <taxon>Betaproteobacteria</taxon>
        <taxon>Burkholderiales</taxon>
        <taxon>Oxalobacteraceae</taxon>
        <taxon>Paraherbaspirillum</taxon>
    </lineage>
</organism>
<comment type="caution">
    <text evidence="7">The sequence shown here is derived from an EMBL/GenBank/DDBJ whole genome shotgun (WGS) entry which is preliminary data.</text>
</comment>
<feature type="domain" description="AB hydrolase-1" evidence="5">
    <location>
        <begin position="115"/>
        <end position="292"/>
    </location>
</feature>
<dbReference type="PROSITE" id="PS51257">
    <property type="entry name" value="PROKAR_LIPOPROTEIN"/>
    <property type="match status" value="1"/>
</dbReference>
<reference evidence="8" key="1">
    <citation type="journal article" date="2019" name="Int. J. Syst. Evol. Microbiol.">
        <title>The Global Catalogue of Microorganisms (GCM) 10K type strain sequencing project: providing services to taxonomists for standard genome sequencing and annotation.</title>
        <authorList>
            <consortium name="The Broad Institute Genomics Platform"/>
            <consortium name="The Broad Institute Genome Sequencing Center for Infectious Disease"/>
            <person name="Wu L."/>
            <person name="Ma J."/>
        </authorList>
    </citation>
    <scope>NUCLEOTIDE SEQUENCE [LARGE SCALE GENOMIC DNA]</scope>
    <source>
        <strain evidence="8">JCM 17066</strain>
    </source>
</reference>
<evidence type="ECO:0000313" key="8">
    <source>
        <dbReference type="Proteomes" id="UP001596045"/>
    </source>
</evidence>
<dbReference type="GO" id="GO:0016787">
    <property type="term" value="F:hydrolase activity"/>
    <property type="evidence" value="ECO:0007669"/>
    <property type="project" value="UniProtKB-KW"/>
</dbReference>
<protein>
    <submittedName>
        <fullName evidence="7">Alpha/beta fold hydrolase</fullName>
    </submittedName>
</protein>
<dbReference type="Proteomes" id="UP001596045">
    <property type="component" value="Unassembled WGS sequence"/>
</dbReference>
<keyword evidence="2 4" id="KW-0732">Signal</keyword>
<evidence type="ECO:0000259" key="5">
    <source>
        <dbReference type="Pfam" id="PF00561"/>
    </source>
</evidence>
<feature type="domain" description="Peptidase S33 tripeptidyl aminopeptidase-like C-terminal" evidence="6">
    <location>
        <begin position="477"/>
        <end position="571"/>
    </location>
</feature>
<feature type="signal peptide" evidence="4">
    <location>
        <begin position="1"/>
        <end position="22"/>
    </location>
</feature>
<dbReference type="Pfam" id="PF00561">
    <property type="entry name" value="Abhydrolase_1"/>
    <property type="match status" value="1"/>
</dbReference>
<feature type="chain" id="PRO_5045731803" evidence="4">
    <location>
        <begin position="23"/>
        <end position="618"/>
    </location>
</feature>
<evidence type="ECO:0000259" key="6">
    <source>
        <dbReference type="Pfam" id="PF08386"/>
    </source>
</evidence>
<dbReference type="Pfam" id="PF08386">
    <property type="entry name" value="Abhydrolase_4"/>
    <property type="match status" value="1"/>
</dbReference>
<dbReference type="PANTHER" id="PTHR43248">
    <property type="entry name" value="2-SUCCINYL-6-HYDROXY-2,4-CYCLOHEXADIENE-1-CARBOXYLATE SYNTHASE"/>
    <property type="match status" value="1"/>
</dbReference>
<evidence type="ECO:0000256" key="3">
    <source>
        <dbReference type="ARBA" id="ARBA00022801"/>
    </source>
</evidence>
<gene>
    <name evidence="7" type="ORF">ACFPM8_01520</name>
</gene>
<sequence>MRPLPSKILVTLASLSASVVLTACGDSHDFPPKPPLVPEDPLQSYRKQSIDWQQCDATVFGYDPVNNPNAVPKPKEYASCANIRVPLDYANLAKGDASIGVVRVYARTPAARAGAILFNPGGPGGDGIALAPMFADLWEKPSSDDSDTQATNALRDRYDLIGFSPRGVGASSRLYCASNEYLKPVFNQIDDRSAENIGKMRYNAELTASACKKNPIVAYINTEQTARDVDMIRSVLGDDKLNYLGFSYGTWLGAWYAGLFPEHVGRMVLDGNMNFAATTFDEGGVVVQPPSLQRIFDNILGEYAARHPDIFNLGDNPGVTRAVLDSLQPDLKSALIGEIGDSLSDPDIANRNVMRVTAANGLKQLIDANPEADIEQLEQLVLAYPFTSSQAFNAYSNLNDEMAARYLALRMLEPYFRNKGKGVGPNENKPLVLPPETAVFQTVVCNDTPRISTDPGFWLNMGNKYAADYPVGTNSNVTASPCNHWSKPTTSKPSITAIANTFSPLMVQTQFDGQTATEPAMKAFDALPKASLVFVKNEYQHGSYPHETACVDRKVIDYLLNGALPERRTDCDGKPLALDVPVPSSRNLKPKTADPEQAERQRVIQKIHDLYRRNAIKF</sequence>
<evidence type="ECO:0000256" key="1">
    <source>
        <dbReference type="ARBA" id="ARBA00010088"/>
    </source>
</evidence>
<dbReference type="RefSeq" id="WP_378994242.1">
    <property type="nucleotide sequence ID" value="NZ_JBHSMT010000005.1"/>
</dbReference>
<dbReference type="InterPro" id="IPR029058">
    <property type="entry name" value="AB_hydrolase_fold"/>
</dbReference>
<evidence type="ECO:0000256" key="2">
    <source>
        <dbReference type="ARBA" id="ARBA00022729"/>
    </source>
</evidence>
<accession>A0ABW0M6R5</accession>
<keyword evidence="3 7" id="KW-0378">Hydrolase</keyword>
<dbReference type="InterPro" id="IPR013595">
    <property type="entry name" value="Pept_S33_TAP-like_C"/>
</dbReference>
<dbReference type="SUPFAM" id="SSF53474">
    <property type="entry name" value="alpha/beta-Hydrolases"/>
    <property type="match status" value="1"/>
</dbReference>
<comment type="similarity">
    <text evidence="1">Belongs to the peptidase S33 family.</text>
</comment>